<dbReference type="OrthoDB" id="331602at2759"/>
<comment type="caution">
    <text evidence="9">The sequence shown here is derived from an EMBL/GenBank/DDBJ whole genome shotgun (WGS) entry which is preliminary data.</text>
</comment>
<evidence type="ECO:0000256" key="6">
    <source>
        <dbReference type="ARBA" id="ARBA00023242"/>
    </source>
</evidence>
<name>A0A1Y2BFI3_9FUNG</name>
<evidence type="ECO:0000256" key="2">
    <source>
        <dbReference type="ARBA" id="ARBA00008029"/>
    </source>
</evidence>
<evidence type="ECO:0000256" key="4">
    <source>
        <dbReference type="ARBA" id="ARBA00022618"/>
    </source>
</evidence>
<dbReference type="Gene3D" id="6.10.250.90">
    <property type="match status" value="1"/>
</dbReference>
<keyword evidence="8" id="KW-0175">Coiled coil</keyword>
<evidence type="ECO:0000256" key="8">
    <source>
        <dbReference type="SAM" id="Coils"/>
    </source>
</evidence>
<keyword evidence="5" id="KW-0498">Mitosis</keyword>
<proteinExistence type="inferred from homology"/>
<organism evidence="9 10">
    <name type="scientific">Neocallimastix californiae</name>
    <dbReference type="NCBI Taxonomy" id="1754190"/>
    <lineage>
        <taxon>Eukaryota</taxon>
        <taxon>Fungi</taxon>
        <taxon>Fungi incertae sedis</taxon>
        <taxon>Chytridiomycota</taxon>
        <taxon>Chytridiomycota incertae sedis</taxon>
        <taxon>Neocallimastigomycetes</taxon>
        <taxon>Neocallimastigales</taxon>
        <taxon>Neocallimastigaceae</taxon>
        <taxon>Neocallimastix</taxon>
    </lineage>
</organism>
<evidence type="ECO:0000256" key="5">
    <source>
        <dbReference type="ARBA" id="ARBA00022776"/>
    </source>
</evidence>
<accession>A0A1Y2BFI3</accession>
<evidence type="ECO:0000256" key="7">
    <source>
        <dbReference type="ARBA" id="ARBA00023306"/>
    </source>
</evidence>
<reference evidence="9 10" key="1">
    <citation type="submission" date="2016-08" db="EMBL/GenBank/DDBJ databases">
        <title>A Parts List for Fungal Cellulosomes Revealed by Comparative Genomics.</title>
        <authorList>
            <consortium name="DOE Joint Genome Institute"/>
            <person name="Haitjema C.H."/>
            <person name="Gilmore S.P."/>
            <person name="Henske J.K."/>
            <person name="Solomon K.V."/>
            <person name="De Groot R."/>
            <person name="Kuo A."/>
            <person name="Mondo S.J."/>
            <person name="Salamov A.A."/>
            <person name="Labutti K."/>
            <person name="Zhao Z."/>
            <person name="Chiniquy J."/>
            <person name="Barry K."/>
            <person name="Brewer H.M."/>
            <person name="Purvine S.O."/>
            <person name="Wright A.T."/>
            <person name="Boxma B."/>
            <person name="Van Alen T."/>
            <person name="Hackstein J.H."/>
            <person name="Baker S.E."/>
            <person name="Grigoriev I.V."/>
            <person name="O'Malley M.A."/>
        </authorList>
    </citation>
    <scope>NUCLEOTIDE SEQUENCE [LARGE SCALE GENOMIC DNA]</scope>
    <source>
        <strain evidence="9 10">G1</strain>
    </source>
</reference>
<dbReference type="GO" id="GO:0005635">
    <property type="term" value="C:nuclear envelope"/>
    <property type="evidence" value="ECO:0007669"/>
    <property type="project" value="TreeGrafter"/>
</dbReference>
<dbReference type="Gene3D" id="1.20.5.170">
    <property type="match status" value="1"/>
</dbReference>
<keyword evidence="4" id="KW-0132">Cell division</keyword>
<dbReference type="EMBL" id="MCOG01000160">
    <property type="protein sequence ID" value="ORY33320.1"/>
    <property type="molecule type" value="Genomic_DNA"/>
</dbReference>
<evidence type="ECO:0000256" key="3">
    <source>
        <dbReference type="ARBA" id="ARBA00022019"/>
    </source>
</evidence>
<dbReference type="GO" id="GO:0000776">
    <property type="term" value="C:kinetochore"/>
    <property type="evidence" value="ECO:0007669"/>
    <property type="project" value="TreeGrafter"/>
</dbReference>
<comment type="subcellular location">
    <subcellularLocation>
        <location evidence="1">Nucleus</location>
    </subcellularLocation>
</comment>
<dbReference type="SUPFAM" id="SSF75704">
    <property type="entry name" value="Mitotic arrest deficient-like 1, Mad1"/>
    <property type="match status" value="1"/>
</dbReference>
<dbReference type="GO" id="GO:0051301">
    <property type="term" value="P:cell division"/>
    <property type="evidence" value="ECO:0007669"/>
    <property type="project" value="UniProtKB-KW"/>
</dbReference>
<sequence>MLEKENLTLDKLNEKLEVSLGRGEFNPETTRVLQLAKNPELEDYSIRKTQLEALRNENKALLNIIKKNKLKDTETIEDVIKDDKDNSKEEHLENIPIETYKRLEIENRKIEDLEKQLDRLKTVFRKKSKEYREVVYSLLGYRFDFLQDGRVKLTSMYSQHGNQSFVFSSNSDDSGSMQLTGGGKSYIQSLEKKIDYFVGQYGSIPGLLASVTLDLFNQLKEQNKIESIDTKMDEQ</sequence>
<protein>
    <recommendedName>
        <fullName evidence="3">Spindle assembly checkpoint component MAD1</fullName>
    </recommendedName>
</protein>
<dbReference type="Proteomes" id="UP000193920">
    <property type="component" value="Unassembled WGS sequence"/>
</dbReference>
<dbReference type="InterPro" id="IPR008672">
    <property type="entry name" value="Mad1"/>
</dbReference>
<dbReference type="Pfam" id="PF05557">
    <property type="entry name" value="MAD"/>
    <property type="match status" value="1"/>
</dbReference>
<dbReference type="AlphaFoldDB" id="A0A1Y2BFI3"/>
<dbReference type="GO" id="GO:0007094">
    <property type="term" value="P:mitotic spindle assembly checkpoint signaling"/>
    <property type="evidence" value="ECO:0007669"/>
    <property type="project" value="InterPro"/>
</dbReference>
<evidence type="ECO:0000313" key="10">
    <source>
        <dbReference type="Proteomes" id="UP000193920"/>
    </source>
</evidence>
<dbReference type="PANTHER" id="PTHR23168:SF0">
    <property type="entry name" value="MITOTIC SPINDLE ASSEMBLY CHECKPOINT PROTEIN MAD1"/>
    <property type="match status" value="1"/>
</dbReference>
<dbReference type="GO" id="GO:0072686">
    <property type="term" value="C:mitotic spindle"/>
    <property type="evidence" value="ECO:0007669"/>
    <property type="project" value="TreeGrafter"/>
</dbReference>
<keyword evidence="10" id="KW-1185">Reference proteome</keyword>
<dbReference type="STRING" id="1754190.A0A1Y2BFI3"/>
<dbReference type="PANTHER" id="PTHR23168">
    <property type="entry name" value="MITOTIC SPINDLE ASSEMBLY CHECKPOINT PROTEIN MAD1 MITOTIC ARREST DEFICIENT-LIKE PROTEIN 1"/>
    <property type="match status" value="1"/>
</dbReference>
<evidence type="ECO:0000256" key="1">
    <source>
        <dbReference type="ARBA" id="ARBA00004123"/>
    </source>
</evidence>
<comment type="similarity">
    <text evidence="2">Belongs to the MAD1 family.</text>
</comment>
<dbReference type="Gene3D" id="3.30.457.60">
    <property type="match status" value="1"/>
</dbReference>
<feature type="coiled-coil region" evidence="8">
    <location>
        <begin position="100"/>
        <end position="130"/>
    </location>
</feature>
<dbReference type="GO" id="GO:0051315">
    <property type="term" value="P:attachment of mitotic spindle microtubules to kinetochore"/>
    <property type="evidence" value="ECO:0007669"/>
    <property type="project" value="TreeGrafter"/>
</dbReference>
<gene>
    <name evidence="9" type="ORF">LY90DRAFT_512068</name>
</gene>
<keyword evidence="7" id="KW-0131">Cell cycle</keyword>
<keyword evidence="6" id="KW-0539">Nucleus</keyword>
<evidence type="ECO:0000313" key="9">
    <source>
        <dbReference type="EMBL" id="ORY33320.1"/>
    </source>
</evidence>